<gene>
    <name evidence="1" type="ORF">ACFO4N_05755</name>
</gene>
<accession>A0ABV9GIV3</accession>
<comment type="caution">
    <text evidence="1">The sequence shown here is derived from an EMBL/GenBank/DDBJ whole genome shotgun (WGS) entry which is preliminary data.</text>
</comment>
<dbReference type="InterPro" id="IPR032710">
    <property type="entry name" value="NTF2-like_dom_sf"/>
</dbReference>
<dbReference type="Gene3D" id="3.10.450.50">
    <property type="match status" value="1"/>
</dbReference>
<dbReference type="RefSeq" id="WP_376845232.1">
    <property type="nucleotide sequence ID" value="NZ_JBHSFW010000001.1"/>
</dbReference>
<dbReference type="EMBL" id="JBHSFW010000001">
    <property type="protein sequence ID" value="MFC4618232.1"/>
    <property type="molecule type" value="Genomic_DNA"/>
</dbReference>
<name>A0ABV9GIV3_9BACL</name>
<reference evidence="2" key="1">
    <citation type="journal article" date="2019" name="Int. J. Syst. Evol. Microbiol.">
        <title>The Global Catalogue of Microorganisms (GCM) 10K type strain sequencing project: providing services to taxonomists for standard genome sequencing and annotation.</title>
        <authorList>
            <consortium name="The Broad Institute Genomics Platform"/>
            <consortium name="The Broad Institute Genome Sequencing Center for Infectious Disease"/>
            <person name="Wu L."/>
            <person name="Ma J."/>
        </authorList>
    </citation>
    <scope>NUCLEOTIDE SEQUENCE [LARGE SCALE GENOMIC DNA]</scope>
    <source>
        <strain evidence="2">CGMCC 1.16306</strain>
    </source>
</reference>
<dbReference type="SUPFAM" id="SSF54427">
    <property type="entry name" value="NTF2-like"/>
    <property type="match status" value="1"/>
</dbReference>
<keyword evidence="2" id="KW-1185">Reference proteome</keyword>
<protein>
    <recommendedName>
        <fullName evidence="3">Ketosteroid isomerase-like protein</fullName>
    </recommendedName>
</protein>
<organism evidence="1 2">
    <name type="scientific">Camelliibacillus cellulosilyticus</name>
    <dbReference type="NCBI Taxonomy" id="2174486"/>
    <lineage>
        <taxon>Bacteria</taxon>
        <taxon>Bacillati</taxon>
        <taxon>Bacillota</taxon>
        <taxon>Bacilli</taxon>
        <taxon>Bacillales</taxon>
        <taxon>Sporolactobacillaceae</taxon>
        <taxon>Camelliibacillus</taxon>
    </lineage>
</organism>
<evidence type="ECO:0000313" key="1">
    <source>
        <dbReference type="EMBL" id="MFC4618232.1"/>
    </source>
</evidence>
<sequence length="129" mass="15316">MALTAIEGIRYYREQMNKENVADINRLVADDFFAVFSLGKNRNIETYDAEHYRSGNLEVFKLYEGKNPVWDYTDFQLGQRFDDEVIVSSQIDFFLDGHLLMKALCTEVYREESGEWKLARQYMEKFKPM</sequence>
<proteinExistence type="predicted"/>
<evidence type="ECO:0008006" key="3">
    <source>
        <dbReference type="Google" id="ProtNLM"/>
    </source>
</evidence>
<evidence type="ECO:0000313" key="2">
    <source>
        <dbReference type="Proteomes" id="UP001596022"/>
    </source>
</evidence>
<dbReference type="Proteomes" id="UP001596022">
    <property type="component" value="Unassembled WGS sequence"/>
</dbReference>